<feature type="transmembrane region" description="Helical" evidence="5">
    <location>
        <begin position="213"/>
        <end position="229"/>
    </location>
</feature>
<dbReference type="Gene3D" id="1.20.1250.20">
    <property type="entry name" value="MFS general substrate transporter like domains"/>
    <property type="match status" value="1"/>
</dbReference>
<dbReference type="InterPro" id="IPR020846">
    <property type="entry name" value="MFS_dom"/>
</dbReference>
<keyword evidence="8" id="KW-1185">Reference proteome</keyword>
<dbReference type="InterPro" id="IPR011701">
    <property type="entry name" value="MFS"/>
</dbReference>
<dbReference type="InterPro" id="IPR036259">
    <property type="entry name" value="MFS_trans_sf"/>
</dbReference>
<gene>
    <name evidence="7" type="ORF">GCM10010531_31220</name>
</gene>
<dbReference type="PANTHER" id="PTHR23501:SF154">
    <property type="entry name" value="MULTIDRUG-EFFLUX TRANSPORTER RV1634-RELATED"/>
    <property type="match status" value="1"/>
</dbReference>
<evidence type="ECO:0000256" key="3">
    <source>
        <dbReference type="ARBA" id="ARBA00022989"/>
    </source>
</evidence>
<evidence type="ECO:0000313" key="8">
    <source>
        <dbReference type="Proteomes" id="UP001499924"/>
    </source>
</evidence>
<comment type="caution">
    <text evidence="7">The sequence shown here is derived from an EMBL/GenBank/DDBJ whole genome shotgun (WGS) entry which is preliminary data.</text>
</comment>
<keyword evidence="4 5" id="KW-0472">Membrane</keyword>
<feature type="transmembrane region" description="Helical" evidence="5">
    <location>
        <begin position="116"/>
        <end position="133"/>
    </location>
</feature>
<proteinExistence type="predicted"/>
<name>A0ABP6PCV5_9ACTN</name>
<reference evidence="8" key="1">
    <citation type="journal article" date="2019" name="Int. J. Syst. Evol. Microbiol.">
        <title>The Global Catalogue of Microorganisms (GCM) 10K type strain sequencing project: providing services to taxonomists for standard genome sequencing and annotation.</title>
        <authorList>
            <consortium name="The Broad Institute Genomics Platform"/>
            <consortium name="The Broad Institute Genome Sequencing Center for Infectious Disease"/>
            <person name="Wu L."/>
            <person name="Ma J."/>
        </authorList>
    </citation>
    <scope>NUCLEOTIDE SEQUENCE [LARGE SCALE GENOMIC DNA]</scope>
    <source>
        <strain evidence="8">JCM 15614</strain>
    </source>
</reference>
<dbReference type="PANTHER" id="PTHR23501">
    <property type="entry name" value="MAJOR FACILITATOR SUPERFAMILY"/>
    <property type="match status" value="1"/>
</dbReference>
<feature type="transmembrane region" description="Helical" evidence="5">
    <location>
        <begin position="330"/>
        <end position="354"/>
    </location>
</feature>
<evidence type="ECO:0000313" key="7">
    <source>
        <dbReference type="EMBL" id="GAA3175351.1"/>
    </source>
</evidence>
<accession>A0ABP6PCV5</accession>
<keyword evidence="3 5" id="KW-1133">Transmembrane helix</keyword>
<evidence type="ECO:0000256" key="4">
    <source>
        <dbReference type="ARBA" id="ARBA00023136"/>
    </source>
</evidence>
<dbReference type="EMBL" id="BAAAVV010000007">
    <property type="protein sequence ID" value="GAA3175351.1"/>
    <property type="molecule type" value="Genomic_DNA"/>
</dbReference>
<feature type="transmembrane region" description="Helical" evidence="5">
    <location>
        <begin position="21"/>
        <end position="44"/>
    </location>
</feature>
<feature type="transmembrane region" description="Helical" evidence="5">
    <location>
        <begin position="235"/>
        <end position="255"/>
    </location>
</feature>
<evidence type="ECO:0000256" key="5">
    <source>
        <dbReference type="SAM" id="Phobius"/>
    </source>
</evidence>
<dbReference type="Proteomes" id="UP001499924">
    <property type="component" value="Unassembled WGS sequence"/>
</dbReference>
<dbReference type="Pfam" id="PF07690">
    <property type="entry name" value="MFS_1"/>
    <property type="match status" value="1"/>
</dbReference>
<feature type="transmembrane region" description="Helical" evidence="5">
    <location>
        <begin position="360"/>
        <end position="382"/>
    </location>
</feature>
<sequence>MVGNRVQAGTPSGVFDKAHRLTTAGLLMLVTFIAFESMAVATAMPTAVTELDGLAWYGWPFSAYLVASVVGMVVGGDAGDRRGPRTALLVGVGVFAAGLLGGGLAGHMALFVAARAVQGVGAGMIAVSLYVVAGQAYEPALRPKLFGAISAAWVLPALVGPVIAGLVTTHLTWRLVFLGLLPLIAVGLALVLPALRALTAPADAAPPVPARRWWAALTGVGIGALQYAGQRLDLVAVAVGAAGLLALAAGLRALLPPGTVRIRRGLPAVVGARGLLAGSFFGMDALLPLTLTQLHGYSPTTAGIPLTAGALGWAAASQLQGRRPDIARVVLLRAGFVLLALGVAGTALVAVPGFGGWPAYLTWGVAGLGMGLGMPSVGVLLLDQSPEHRRGADSAAFQIADVTGSALCIGAIGVLVAAAASGLMALTTAVLVAVVVLTAVAALGAVVAPRAGAGVTPPAPLPGATTLAAS</sequence>
<feature type="transmembrane region" description="Helical" evidence="5">
    <location>
        <begin position="56"/>
        <end position="75"/>
    </location>
</feature>
<evidence type="ECO:0000256" key="1">
    <source>
        <dbReference type="ARBA" id="ARBA00004651"/>
    </source>
</evidence>
<feature type="transmembrane region" description="Helical" evidence="5">
    <location>
        <begin position="423"/>
        <end position="448"/>
    </location>
</feature>
<feature type="transmembrane region" description="Helical" evidence="5">
    <location>
        <begin position="87"/>
        <end position="110"/>
    </location>
</feature>
<dbReference type="PROSITE" id="PS50850">
    <property type="entry name" value="MFS"/>
    <property type="match status" value="1"/>
</dbReference>
<feature type="transmembrane region" description="Helical" evidence="5">
    <location>
        <begin position="394"/>
        <end position="417"/>
    </location>
</feature>
<evidence type="ECO:0000259" key="6">
    <source>
        <dbReference type="PROSITE" id="PS50850"/>
    </source>
</evidence>
<keyword evidence="2 5" id="KW-0812">Transmembrane</keyword>
<organism evidence="7 8">
    <name type="scientific">Blastococcus jejuensis</name>
    <dbReference type="NCBI Taxonomy" id="351224"/>
    <lineage>
        <taxon>Bacteria</taxon>
        <taxon>Bacillati</taxon>
        <taxon>Actinomycetota</taxon>
        <taxon>Actinomycetes</taxon>
        <taxon>Geodermatophilales</taxon>
        <taxon>Geodermatophilaceae</taxon>
        <taxon>Blastococcus</taxon>
    </lineage>
</organism>
<comment type="subcellular location">
    <subcellularLocation>
        <location evidence="1">Cell membrane</location>
        <topology evidence="1">Multi-pass membrane protein</topology>
    </subcellularLocation>
</comment>
<feature type="transmembrane region" description="Helical" evidence="5">
    <location>
        <begin position="173"/>
        <end position="192"/>
    </location>
</feature>
<feature type="transmembrane region" description="Helical" evidence="5">
    <location>
        <begin position="145"/>
        <end position="167"/>
    </location>
</feature>
<protein>
    <submittedName>
        <fullName evidence="7">MFS transporter</fullName>
    </submittedName>
</protein>
<dbReference type="SUPFAM" id="SSF103473">
    <property type="entry name" value="MFS general substrate transporter"/>
    <property type="match status" value="1"/>
</dbReference>
<evidence type="ECO:0000256" key="2">
    <source>
        <dbReference type="ARBA" id="ARBA00022692"/>
    </source>
</evidence>
<feature type="domain" description="Major facilitator superfamily (MFS) profile" evidence="6">
    <location>
        <begin position="22"/>
        <end position="450"/>
    </location>
</feature>